<evidence type="ECO:0000313" key="1">
    <source>
        <dbReference type="EMBL" id="PZF92270.1"/>
    </source>
</evidence>
<dbReference type="RefSeq" id="WP_111244782.1">
    <property type="nucleotide sequence ID" value="NZ_AP023358.1"/>
</dbReference>
<dbReference type="OrthoDB" id="3297831at2"/>
<dbReference type="Pfam" id="PF19698">
    <property type="entry name" value="DUF6197"/>
    <property type="match status" value="1"/>
</dbReference>
<comment type="caution">
    <text evidence="1">The sequence shown here is derived from an EMBL/GenBank/DDBJ whole genome shotgun (WGS) entry which is preliminary data.</text>
</comment>
<dbReference type="EMBL" id="POTX01000145">
    <property type="protein sequence ID" value="PZF92270.1"/>
    <property type="molecule type" value="Genomic_DNA"/>
</dbReference>
<evidence type="ECO:0000313" key="2">
    <source>
        <dbReference type="Proteomes" id="UP000248627"/>
    </source>
</evidence>
<name>A0A2W2C347_9ACTN</name>
<organism evidence="1 2">
    <name type="scientific">Micromonospora endophytica</name>
    <dbReference type="NCBI Taxonomy" id="515350"/>
    <lineage>
        <taxon>Bacteria</taxon>
        <taxon>Bacillati</taxon>
        <taxon>Actinomycetota</taxon>
        <taxon>Actinomycetes</taxon>
        <taxon>Micromonosporales</taxon>
        <taxon>Micromonosporaceae</taxon>
        <taxon>Micromonospora</taxon>
    </lineage>
</organism>
<reference evidence="1 2" key="1">
    <citation type="submission" date="2018-01" db="EMBL/GenBank/DDBJ databases">
        <title>Draft genome sequence of Jishengella endophytica.</title>
        <authorList>
            <person name="Sahin N."/>
            <person name="Ay H."/>
            <person name="Saygin H."/>
        </authorList>
    </citation>
    <scope>NUCLEOTIDE SEQUENCE [LARGE SCALE GENOMIC DNA]</scope>
    <source>
        <strain evidence="1 2">DSM 45430</strain>
    </source>
</reference>
<keyword evidence="2" id="KW-1185">Reference proteome</keyword>
<gene>
    <name evidence="1" type="ORF">C1I93_19720</name>
</gene>
<proteinExistence type="predicted"/>
<accession>A0A2W2C347</accession>
<protein>
    <submittedName>
        <fullName evidence="1">Uncharacterized protein</fullName>
    </submittedName>
</protein>
<sequence length="146" mass="15973">MQATHQPTVTGTVTPADLLRLAALYLRRHGWTRGTYYAITGITTPTPPACVVGAIGIACAGRRINHPEQLDGLDRQTYRHAVAALVDYLDAFQPVRFVDDDGFPVIEHSSPYAWNDDPGRTAEQVVTTLEKAADDWDSLHTDGGEN</sequence>
<dbReference type="Proteomes" id="UP000248627">
    <property type="component" value="Unassembled WGS sequence"/>
</dbReference>
<dbReference type="AlphaFoldDB" id="A0A2W2C347"/>
<dbReference type="InterPro" id="IPR045677">
    <property type="entry name" value="DUF6197"/>
</dbReference>